<dbReference type="PANTHER" id="PTHR31618:SF8">
    <property type="entry name" value="MECHANOSENSITIVE ION CHANNEL PROTEIN"/>
    <property type="match status" value="1"/>
</dbReference>
<evidence type="ECO:0000256" key="3">
    <source>
        <dbReference type="ARBA" id="ARBA00022448"/>
    </source>
</evidence>
<evidence type="ECO:0000313" key="13">
    <source>
        <dbReference type="Proteomes" id="UP000197138"/>
    </source>
</evidence>
<evidence type="ECO:0000256" key="5">
    <source>
        <dbReference type="ARBA" id="ARBA00022989"/>
    </source>
</evidence>
<dbReference type="Pfam" id="PF01416">
    <property type="entry name" value="PseudoU_synth_1"/>
    <property type="match status" value="1"/>
</dbReference>
<feature type="transmembrane region" description="Helical" evidence="9">
    <location>
        <begin position="289"/>
        <end position="309"/>
    </location>
</feature>
<evidence type="ECO:0000256" key="8">
    <source>
        <dbReference type="ARBA" id="ARBA00023303"/>
    </source>
</evidence>
<dbReference type="InterPro" id="IPR020095">
    <property type="entry name" value="PsdUridine_synth_TruA_C"/>
</dbReference>
<proteinExistence type="inferred from homology"/>
<comment type="similarity">
    <text evidence="2">Belongs to the MscS (TC 1.A.23) family.</text>
</comment>
<accession>A0A218WD80</accession>
<feature type="domain" description="Mechanosensitive ion channel MscS" evidence="10">
    <location>
        <begin position="683"/>
        <end position="741"/>
    </location>
</feature>
<dbReference type="GO" id="GO:0001522">
    <property type="term" value="P:pseudouridine synthesis"/>
    <property type="evidence" value="ECO:0007669"/>
    <property type="project" value="InterPro"/>
</dbReference>
<evidence type="ECO:0000256" key="7">
    <source>
        <dbReference type="ARBA" id="ARBA00023136"/>
    </source>
</evidence>
<evidence type="ECO:0000256" key="1">
    <source>
        <dbReference type="ARBA" id="ARBA00004141"/>
    </source>
</evidence>
<reference evidence="13" key="1">
    <citation type="journal article" date="2017" name="Plant J.">
        <title>The pomegranate (Punica granatum L.) genome and the genomics of punicalagin biosynthesis.</title>
        <authorList>
            <person name="Qin G."/>
            <person name="Xu C."/>
            <person name="Ming R."/>
            <person name="Tang H."/>
            <person name="Guyot R."/>
            <person name="Kramer E.M."/>
            <person name="Hu Y."/>
            <person name="Yi X."/>
            <person name="Qi Y."/>
            <person name="Xu X."/>
            <person name="Gao Z."/>
            <person name="Pan H."/>
            <person name="Jian J."/>
            <person name="Tian Y."/>
            <person name="Yue Z."/>
            <person name="Xu Y."/>
        </authorList>
    </citation>
    <scope>NUCLEOTIDE SEQUENCE [LARGE SCALE GENOMIC DNA]</scope>
    <source>
        <strain evidence="13">cv. Dabenzi</strain>
    </source>
</reference>
<keyword evidence="8" id="KW-0407">Ion channel</keyword>
<keyword evidence="5 9" id="KW-1133">Transmembrane helix</keyword>
<feature type="transmembrane region" description="Helical" evidence="9">
    <location>
        <begin position="364"/>
        <end position="381"/>
    </location>
</feature>
<dbReference type="GO" id="GO:0006820">
    <property type="term" value="P:monoatomic anion transport"/>
    <property type="evidence" value="ECO:0007669"/>
    <property type="project" value="TreeGrafter"/>
</dbReference>
<evidence type="ECO:0000256" key="2">
    <source>
        <dbReference type="ARBA" id="ARBA00008017"/>
    </source>
</evidence>
<dbReference type="SUPFAM" id="SSF50182">
    <property type="entry name" value="Sm-like ribonucleoproteins"/>
    <property type="match status" value="1"/>
</dbReference>
<dbReference type="FunFam" id="3.30.70.660:FF:000002">
    <property type="entry name" value="tRNA pseudouridine synthase"/>
    <property type="match status" value="1"/>
</dbReference>
<evidence type="ECO:0000256" key="9">
    <source>
        <dbReference type="SAM" id="Phobius"/>
    </source>
</evidence>
<keyword evidence="7 9" id="KW-0472">Membrane</keyword>
<dbReference type="Pfam" id="PF00924">
    <property type="entry name" value="MS_channel_2nd"/>
    <property type="match status" value="1"/>
</dbReference>
<dbReference type="GO" id="GO:0008381">
    <property type="term" value="F:mechanosensitive monoatomic ion channel activity"/>
    <property type="evidence" value="ECO:0007669"/>
    <property type="project" value="TreeGrafter"/>
</dbReference>
<feature type="domain" description="Pseudouridine synthase I TruA alpha/beta" evidence="11">
    <location>
        <begin position="11"/>
        <end position="115"/>
    </location>
</feature>
<feature type="transmembrane region" description="Helical" evidence="9">
    <location>
        <begin position="321"/>
        <end position="343"/>
    </location>
</feature>
<feature type="transmembrane region" description="Helical" evidence="9">
    <location>
        <begin position="664"/>
        <end position="687"/>
    </location>
</feature>
<dbReference type="Gene3D" id="2.30.30.60">
    <property type="match status" value="1"/>
</dbReference>
<dbReference type="EMBL" id="MTKT01004609">
    <property type="protein sequence ID" value="OWM70626.1"/>
    <property type="molecule type" value="Genomic_DNA"/>
</dbReference>
<dbReference type="InterPro" id="IPR006685">
    <property type="entry name" value="MscS_channel_2nd"/>
</dbReference>
<name>A0A218WD80_PUNGR</name>
<organism evidence="12 13">
    <name type="scientific">Punica granatum</name>
    <name type="common">Pomegranate</name>
    <dbReference type="NCBI Taxonomy" id="22663"/>
    <lineage>
        <taxon>Eukaryota</taxon>
        <taxon>Viridiplantae</taxon>
        <taxon>Streptophyta</taxon>
        <taxon>Embryophyta</taxon>
        <taxon>Tracheophyta</taxon>
        <taxon>Spermatophyta</taxon>
        <taxon>Magnoliopsida</taxon>
        <taxon>eudicotyledons</taxon>
        <taxon>Gunneridae</taxon>
        <taxon>Pentapetalae</taxon>
        <taxon>rosids</taxon>
        <taxon>malvids</taxon>
        <taxon>Myrtales</taxon>
        <taxon>Lythraceae</taxon>
        <taxon>Punica</taxon>
    </lineage>
</organism>
<keyword evidence="6" id="KW-0406">Ion transport</keyword>
<dbReference type="InterPro" id="IPR010920">
    <property type="entry name" value="LSM_dom_sf"/>
</dbReference>
<sequence length="868" mass="99881">MERERFNRILSYYVGTHNFHNFTTRTKAEDPSASRYIISFDASNMVTVEGFEFVKCEVVGQSFMLHQIRKMMGLAVAIMRNCAPESLFEKAFEKDVNINVPTAPEVGLYLDECLFSSYDQKWEESHEELSMKAYVEEAEEFKMKYIYSHIASTEHKEGVVALWLHSLNHQNYPGLPRPIIIRMRLKIVVIRLLDAHVRDPSLDMDELERMADSRGEIVVEVDSSSGYSAKEAPLFNKSSFHGKSEVLKIMLFHEAVAEAVRRGPNHDDDEDVEDNPDELKTIRFGKSTILQCVILVVILIALACSLLVPDLKRKSLWKWEVLLLALISGRLISGCLVRVAVIFAEQNFLLQKRVLYFTYGLRRAVQNFLWLGLVFVTWYPIFDSKLDNNRSRILPNVTKILVCLLVAALLWLLKTVLVKVLASSFHVNTYFERIHQALFRQYVIETLSLKPLAGSSHGTSDEEPGDGLSEALLPKAGSLWKWDKVGARSSEKNGNKIQKNSISVWYMKKMMHMIKHGSLSTLDEQILESDMEDVSHVHIDGKTECHARKAARKIFLNVAKPKSRLIYLDDLMRFMSKDDAVKMIRLLGLKTESDGIDKQALENWVIEAFKERASLARSLNDTNTAVDDLHNMLNVIVGIVTVIIWLIILGVPITQFLVFISSQLLLLAFVFGNSCKMVFEAIIFLFVMHPYDVGDRCEVDGVQMIVEEMNILTTVFLRTDNLKIRYPNNVLATKPISNYNRSSHMGETIDFCIHISTPIERIHRMKQDIKEYVESKSEHWHPRLNLIIKDVVDMNKMVMSLWLTHRMNHQEMVERWARRTLLVERMIEVFRQHEIEYRMLPLDVNVRNLPSPTPSYDKPVPSNWTACA</sequence>
<dbReference type="PANTHER" id="PTHR31618">
    <property type="entry name" value="MECHANOSENSITIVE ION CHANNEL PROTEIN 5"/>
    <property type="match status" value="1"/>
</dbReference>
<dbReference type="Proteomes" id="UP000197138">
    <property type="component" value="Unassembled WGS sequence"/>
</dbReference>
<dbReference type="InterPro" id="IPR020097">
    <property type="entry name" value="PsdUridine_synth_TruA_a/b_dom"/>
</dbReference>
<dbReference type="InterPro" id="IPR020103">
    <property type="entry name" value="PsdUridine_synth_cat_dom_sf"/>
</dbReference>
<dbReference type="GO" id="GO:0050982">
    <property type="term" value="P:detection of mechanical stimulus"/>
    <property type="evidence" value="ECO:0007669"/>
    <property type="project" value="UniProtKB-ARBA"/>
</dbReference>
<dbReference type="InterPro" id="IPR016688">
    <property type="entry name" value="MscS-like_plants/fungi"/>
</dbReference>
<keyword evidence="4 9" id="KW-0812">Transmembrane</keyword>
<evidence type="ECO:0000259" key="10">
    <source>
        <dbReference type="Pfam" id="PF00924"/>
    </source>
</evidence>
<feature type="transmembrane region" description="Helical" evidence="9">
    <location>
        <begin position="635"/>
        <end position="658"/>
    </location>
</feature>
<comment type="subcellular location">
    <subcellularLocation>
        <location evidence="1">Membrane</location>
        <topology evidence="1">Multi-pass membrane protein</topology>
    </subcellularLocation>
</comment>
<comment type="caution">
    <text evidence="12">The sequence shown here is derived from an EMBL/GenBank/DDBJ whole genome shotgun (WGS) entry which is preliminary data.</text>
</comment>
<dbReference type="GO" id="GO:0003723">
    <property type="term" value="F:RNA binding"/>
    <property type="evidence" value="ECO:0007669"/>
    <property type="project" value="InterPro"/>
</dbReference>
<dbReference type="InterPro" id="IPR023408">
    <property type="entry name" value="MscS_beta-dom_sf"/>
</dbReference>
<dbReference type="Gene3D" id="3.30.70.660">
    <property type="entry name" value="Pseudouridine synthase I, catalytic domain, C-terminal subdomain"/>
    <property type="match status" value="1"/>
</dbReference>
<dbReference type="FunFam" id="2.30.30.60:FF:000003">
    <property type="entry name" value="Predicted mechanosensitive ion channel"/>
    <property type="match status" value="1"/>
</dbReference>
<feature type="transmembrane region" description="Helical" evidence="9">
    <location>
        <begin position="393"/>
        <end position="413"/>
    </location>
</feature>
<dbReference type="SUPFAM" id="SSF55120">
    <property type="entry name" value="Pseudouridine synthase"/>
    <property type="match status" value="1"/>
</dbReference>
<dbReference type="GO" id="GO:0005886">
    <property type="term" value="C:plasma membrane"/>
    <property type="evidence" value="ECO:0007669"/>
    <property type="project" value="TreeGrafter"/>
</dbReference>
<gene>
    <name evidence="12" type="ORF">CDL15_Pgr014299</name>
</gene>
<evidence type="ECO:0000259" key="11">
    <source>
        <dbReference type="Pfam" id="PF01416"/>
    </source>
</evidence>
<protein>
    <submittedName>
        <fullName evidence="12">Uncharacterized protein</fullName>
    </submittedName>
</protein>
<keyword evidence="3" id="KW-0813">Transport</keyword>
<evidence type="ECO:0000256" key="4">
    <source>
        <dbReference type="ARBA" id="ARBA00022692"/>
    </source>
</evidence>
<evidence type="ECO:0000313" key="12">
    <source>
        <dbReference type="EMBL" id="OWM70626.1"/>
    </source>
</evidence>
<dbReference type="AlphaFoldDB" id="A0A218WD80"/>
<evidence type="ECO:0000256" key="6">
    <source>
        <dbReference type="ARBA" id="ARBA00023065"/>
    </source>
</evidence>
<dbReference type="GO" id="GO:0009982">
    <property type="term" value="F:pseudouridine synthase activity"/>
    <property type="evidence" value="ECO:0007669"/>
    <property type="project" value="InterPro"/>
</dbReference>